<organism evidence="1 2">
    <name type="scientific">Favolaschia claudopus</name>
    <dbReference type="NCBI Taxonomy" id="2862362"/>
    <lineage>
        <taxon>Eukaryota</taxon>
        <taxon>Fungi</taxon>
        <taxon>Dikarya</taxon>
        <taxon>Basidiomycota</taxon>
        <taxon>Agaricomycotina</taxon>
        <taxon>Agaricomycetes</taxon>
        <taxon>Agaricomycetidae</taxon>
        <taxon>Agaricales</taxon>
        <taxon>Marasmiineae</taxon>
        <taxon>Mycenaceae</taxon>
        <taxon>Favolaschia</taxon>
    </lineage>
</organism>
<evidence type="ECO:0000313" key="2">
    <source>
        <dbReference type="Proteomes" id="UP001362999"/>
    </source>
</evidence>
<comment type="caution">
    <text evidence="1">The sequence shown here is derived from an EMBL/GenBank/DDBJ whole genome shotgun (WGS) entry which is preliminary data.</text>
</comment>
<sequence>MSSPAISNEIRRRIAQFCATSTLLSLTLVNQDFRAFAEFFLYQYVRLPFPQALQFFRSLHTRPILGSYVRLLHLHRSSSRHQGTVFRSGLASMTNLRLLYIMGPVDFQDVLFCLDATLRTFRYGLPIDSFVRRFLSQQQHIFALSLYYPLYFEAHGEASVPLDFLPSLREIEARHFDVHTLIDGADVHSVKFVYPHSRADEQDVVRPSFFGHSLVPITELDCLAVQLLDYARLDDFLPALQRLIVRPDIMWGVDDPTPQYPGLARDLVLKLRRLSSLRLFVVATRYRSGAVEPIQRALNHYIDHFHRFVFHTHNRCLQWDDFLASPPIAVTQRLENCYHNHCLPHRMS</sequence>
<dbReference type="EMBL" id="JAWWNJ010000010">
    <property type="protein sequence ID" value="KAK7046355.1"/>
    <property type="molecule type" value="Genomic_DNA"/>
</dbReference>
<accession>A0AAW0D1F1</accession>
<proteinExistence type="predicted"/>
<dbReference type="AlphaFoldDB" id="A0AAW0D1F1"/>
<evidence type="ECO:0008006" key="3">
    <source>
        <dbReference type="Google" id="ProtNLM"/>
    </source>
</evidence>
<evidence type="ECO:0000313" key="1">
    <source>
        <dbReference type="EMBL" id="KAK7046355.1"/>
    </source>
</evidence>
<protein>
    <recommendedName>
        <fullName evidence="3">F-box domain-containing protein</fullName>
    </recommendedName>
</protein>
<gene>
    <name evidence="1" type="ORF">R3P38DRAFT_3420992</name>
</gene>
<dbReference type="Proteomes" id="UP001362999">
    <property type="component" value="Unassembled WGS sequence"/>
</dbReference>
<keyword evidence="2" id="KW-1185">Reference proteome</keyword>
<reference evidence="1 2" key="1">
    <citation type="journal article" date="2024" name="J Genomics">
        <title>Draft genome sequencing and assembly of Favolaschia claudopus CIRM-BRFM 2984 isolated from oak limbs.</title>
        <authorList>
            <person name="Navarro D."/>
            <person name="Drula E."/>
            <person name="Chaduli D."/>
            <person name="Cazenave R."/>
            <person name="Ahrendt S."/>
            <person name="Wang J."/>
            <person name="Lipzen A."/>
            <person name="Daum C."/>
            <person name="Barry K."/>
            <person name="Grigoriev I.V."/>
            <person name="Favel A."/>
            <person name="Rosso M.N."/>
            <person name="Martin F."/>
        </authorList>
    </citation>
    <scope>NUCLEOTIDE SEQUENCE [LARGE SCALE GENOMIC DNA]</scope>
    <source>
        <strain evidence="1 2">CIRM-BRFM 2984</strain>
    </source>
</reference>
<name>A0AAW0D1F1_9AGAR</name>